<gene>
    <name evidence="1" type="ORF">V6N12_000211</name>
</gene>
<comment type="caution">
    <text evidence="1">The sequence shown here is derived from an EMBL/GenBank/DDBJ whole genome shotgun (WGS) entry which is preliminary data.</text>
</comment>
<dbReference type="SMART" id="SM00184">
    <property type="entry name" value="RING"/>
    <property type="match status" value="1"/>
</dbReference>
<protein>
    <submittedName>
        <fullName evidence="1">Uncharacterized protein</fullName>
    </submittedName>
</protein>
<reference evidence="1 2" key="1">
    <citation type="journal article" date="2024" name="G3 (Bethesda)">
        <title>Genome assembly of Hibiscus sabdariffa L. provides insights into metabolisms of medicinal natural products.</title>
        <authorList>
            <person name="Kim T."/>
        </authorList>
    </citation>
    <scope>NUCLEOTIDE SEQUENCE [LARGE SCALE GENOMIC DNA]</scope>
    <source>
        <strain evidence="1">TK-2024</strain>
        <tissue evidence="1">Old leaves</tissue>
    </source>
</reference>
<name>A0ABR2AEZ9_9ROSI</name>
<dbReference type="Pfam" id="PF13639">
    <property type="entry name" value="zf-RING_2"/>
    <property type="match status" value="1"/>
</dbReference>
<sequence length="106" mass="11959">MGLGEKERKEVAASPAEVVALPSVEVRGGGVECVICKEEMREGREVCKFPCQHLFHWVCILPWLKKRNTCPCCRFQLPCDDIFGEIQRLWGVLVKAGGKSLDDERL</sequence>
<organism evidence="1 2">
    <name type="scientific">Hibiscus sabdariffa</name>
    <name type="common">roselle</name>
    <dbReference type="NCBI Taxonomy" id="183260"/>
    <lineage>
        <taxon>Eukaryota</taxon>
        <taxon>Viridiplantae</taxon>
        <taxon>Streptophyta</taxon>
        <taxon>Embryophyta</taxon>
        <taxon>Tracheophyta</taxon>
        <taxon>Spermatophyta</taxon>
        <taxon>Magnoliopsida</taxon>
        <taxon>eudicotyledons</taxon>
        <taxon>Gunneridae</taxon>
        <taxon>Pentapetalae</taxon>
        <taxon>rosids</taxon>
        <taxon>malvids</taxon>
        <taxon>Malvales</taxon>
        <taxon>Malvaceae</taxon>
        <taxon>Malvoideae</taxon>
        <taxon>Hibiscus</taxon>
    </lineage>
</organism>
<proteinExistence type="predicted"/>
<dbReference type="EMBL" id="JBBPBM010000770">
    <property type="protein sequence ID" value="KAK8491695.1"/>
    <property type="molecule type" value="Genomic_DNA"/>
</dbReference>
<dbReference type="InterPro" id="IPR013083">
    <property type="entry name" value="Znf_RING/FYVE/PHD"/>
</dbReference>
<dbReference type="PANTHER" id="PTHR15710:SF67">
    <property type="entry name" value="E3 UBIQUITIN-PROTEIN LIGASE SGR9, AMYLOPLASTIC"/>
    <property type="match status" value="1"/>
</dbReference>
<dbReference type="CDD" id="cd16454">
    <property type="entry name" value="RING-H2_PA-TM-RING"/>
    <property type="match status" value="1"/>
</dbReference>
<dbReference type="PROSITE" id="PS50089">
    <property type="entry name" value="ZF_RING_2"/>
    <property type="match status" value="1"/>
</dbReference>
<dbReference type="SUPFAM" id="SSF57850">
    <property type="entry name" value="RING/U-box"/>
    <property type="match status" value="1"/>
</dbReference>
<dbReference type="Proteomes" id="UP001472677">
    <property type="component" value="Unassembled WGS sequence"/>
</dbReference>
<dbReference type="InterPro" id="IPR001841">
    <property type="entry name" value="Znf_RING"/>
</dbReference>
<evidence type="ECO:0000313" key="1">
    <source>
        <dbReference type="EMBL" id="KAK8491695.1"/>
    </source>
</evidence>
<dbReference type="Gene3D" id="3.30.40.10">
    <property type="entry name" value="Zinc/RING finger domain, C3HC4 (zinc finger)"/>
    <property type="match status" value="1"/>
</dbReference>
<evidence type="ECO:0000313" key="2">
    <source>
        <dbReference type="Proteomes" id="UP001472677"/>
    </source>
</evidence>
<dbReference type="PANTHER" id="PTHR15710">
    <property type="entry name" value="E3 UBIQUITIN-PROTEIN LIGASE PRAJA"/>
    <property type="match status" value="1"/>
</dbReference>
<accession>A0ABR2AEZ9</accession>
<keyword evidence="2" id="KW-1185">Reference proteome</keyword>